<evidence type="ECO:0000313" key="12">
    <source>
        <dbReference type="Proteomes" id="UP000191518"/>
    </source>
</evidence>
<gene>
    <name evidence="11" type="ORF">PENVUL_c015G08785</name>
</gene>
<feature type="compositionally biased region" description="Polar residues" evidence="8">
    <location>
        <begin position="1150"/>
        <end position="1159"/>
    </location>
</feature>
<dbReference type="InterPro" id="IPR036864">
    <property type="entry name" value="Zn2-C6_fun-type_DNA-bd_sf"/>
</dbReference>
<dbReference type="CDD" id="cd00067">
    <property type="entry name" value="GAL4"/>
    <property type="match status" value="1"/>
</dbReference>
<dbReference type="InterPro" id="IPR035979">
    <property type="entry name" value="RBD_domain_sf"/>
</dbReference>
<evidence type="ECO:0000256" key="8">
    <source>
        <dbReference type="SAM" id="MobiDB-lite"/>
    </source>
</evidence>
<feature type="region of interest" description="Disordered" evidence="8">
    <location>
        <begin position="63"/>
        <end position="84"/>
    </location>
</feature>
<dbReference type="InterPro" id="IPR000504">
    <property type="entry name" value="RRM_dom"/>
</dbReference>
<dbReference type="InterPro" id="IPR007219">
    <property type="entry name" value="XnlR_reg_dom"/>
</dbReference>
<feature type="domain" description="RRM" evidence="10">
    <location>
        <begin position="1049"/>
        <end position="1127"/>
    </location>
</feature>
<feature type="region of interest" description="Disordered" evidence="8">
    <location>
        <begin position="1131"/>
        <end position="1202"/>
    </location>
</feature>
<evidence type="ECO:0000256" key="7">
    <source>
        <dbReference type="PROSITE-ProRule" id="PRU00176"/>
    </source>
</evidence>
<feature type="region of interest" description="Disordered" evidence="8">
    <location>
        <begin position="786"/>
        <end position="810"/>
    </location>
</feature>
<evidence type="ECO:0000256" key="5">
    <source>
        <dbReference type="ARBA" id="ARBA00023163"/>
    </source>
</evidence>
<evidence type="ECO:0000256" key="1">
    <source>
        <dbReference type="ARBA" id="ARBA00022723"/>
    </source>
</evidence>
<evidence type="ECO:0000256" key="2">
    <source>
        <dbReference type="ARBA" id="ARBA00022833"/>
    </source>
</evidence>
<dbReference type="InterPro" id="IPR051430">
    <property type="entry name" value="Fungal_TF_Env_Response"/>
</dbReference>
<feature type="compositionally biased region" description="Low complexity" evidence="8">
    <location>
        <begin position="792"/>
        <end position="809"/>
    </location>
</feature>
<evidence type="ECO:0000313" key="11">
    <source>
        <dbReference type="EMBL" id="OQE07045.1"/>
    </source>
</evidence>
<dbReference type="GO" id="GO:0003723">
    <property type="term" value="F:RNA binding"/>
    <property type="evidence" value="ECO:0007669"/>
    <property type="project" value="UniProtKB-UniRule"/>
</dbReference>
<keyword evidence="4" id="KW-0238">DNA-binding</keyword>
<sequence length="1202" mass="134020">MTPTPPSTNSSSAGHSPDYRVVRKRNRVPLSCGPCRHRKLKCNRSNPCENCVKRGDAASCNYAQTNSRRKNPSQQSSNTPDDMQNRIDRLEGLVLSLMTNGAQSEGPAAAMAAISGDSSAGSAQFSHDYDIEEEGVEGAEDSETDQVTKSFGVMKMENNKSYYISEAHWASVLSDIAEVRSFFQTHKKQVDEQVEKLKAARPTTDAPGATLLFGVTKPMSRSEIMASLPSKYTTDILVARYFNCYDPATHVLHGPTFQAQYNKHWDDPAATELVWIAMLFAMMRLAMLSYHREGDEPPEFRGKSIDMAGGFRNSVAQCLTLADYTKPHRFLIEALVFHLHGDFSQTREADISIWVMTGVVARLAMRSGYHRDSKMFPNITPFQGEIRRRVWTFVRQADILFSYQVGLPAMIRGTDSDTELPRNLYDDDFDEDCKELPPPRQLNEPTPIAYLIAKARLSYSFSRVVEQSSAVSPAPYEKVMEIDAELRQARDLIPDHLHIRPMEECQLDPINIIMSRFAVMAVYNKAQCVLHRPYLPRARENPRFTYSRRTCIDSAMELLEVQKIMHSETRNGRLRSRQSRTTSLSSADFLLAATIVALDLYQGLSFQGTGRPSGDTYTWGRERRDEMITAIQLSKTIWDELRDESMEAWKASTVLGVMLSKLQMPVPGLENSAGAASFEPHDEKQNAAMTLGLLSSGMSPMNSGLPQFADPMFKMGDLQMGTGVGGVGASAEMPGVLSPFSSMFAQMPDMQANLDWDAWDTYIQNPTLDATNQFWPMIDAQRQMPLQSGGMSQPSVSSPLSSGQVPSTSGVLRPSTMFSGSTNSPDNGVPVPGYGTTQMPQPNNGRETALRWLFLIPGNVRHCFRRAVSRLQLSPAASRSSIITSSAVLRSTCPTPMLAASWFAYPAITQTRLNSTNESGPRIPVKYVESVAPKTSPDQVRLERTERRRQYMSEGPVPKTTLYVGNLFFDVTAEDLRKQFEKYGVVENALIVHDARGLSKGFGYVTFSTVEEATQAITQQHGGIMEGREVVVQFSNTTYRSMADNKPSKTLYLGNVPYELTDQDLQDLFDDVPGVTDVRIPVDRRTGLPRGFGHIDFKDLASASNAKEVLSRKAPYGRKLTVSFAKRKVLSPEEHLRQQQKKMEKRSPNNKRTGAQNTGVREVRDVLEVNELGKVSEPKEAEPIPEVKEPEQVAEKTETEQK</sequence>
<keyword evidence="3" id="KW-0805">Transcription regulation</keyword>
<protein>
    <recommendedName>
        <fullName evidence="13">Zn(2)-C6 fungal-type domain-containing protein</fullName>
    </recommendedName>
</protein>
<accession>A0A1V6RZ58</accession>
<dbReference type="InterPro" id="IPR001138">
    <property type="entry name" value="Zn2Cys6_DnaBD"/>
</dbReference>
<feature type="compositionally biased region" description="Basic and acidic residues" evidence="8">
    <location>
        <begin position="1131"/>
        <end position="1147"/>
    </location>
</feature>
<dbReference type="GO" id="GO:0001228">
    <property type="term" value="F:DNA-binding transcription activator activity, RNA polymerase II-specific"/>
    <property type="evidence" value="ECO:0007669"/>
    <property type="project" value="TreeGrafter"/>
</dbReference>
<dbReference type="Pfam" id="PF00172">
    <property type="entry name" value="Zn_clus"/>
    <property type="match status" value="1"/>
</dbReference>
<dbReference type="Gene3D" id="4.10.240.10">
    <property type="entry name" value="Zn(2)-C6 fungal-type DNA-binding domain"/>
    <property type="match status" value="1"/>
</dbReference>
<feature type="region of interest" description="Disordered" evidence="8">
    <location>
        <begin position="1"/>
        <end position="22"/>
    </location>
</feature>
<keyword evidence="6" id="KW-0539">Nucleus</keyword>
<feature type="compositionally biased region" description="Basic and acidic residues" evidence="8">
    <location>
        <begin position="1174"/>
        <end position="1202"/>
    </location>
</feature>
<dbReference type="STRING" id="29845.A0A1V6RZ58"/>
<feature type="compositionally biased region" description="Polar residues" evidence="8">
    <location>
        <begin position="63"/>
        <end position="82"/>
    </location>
</feature>
<keyword evidence="5" id="KW-0804">Transcription</keyword>
<evidence type="ECO:0000256" key="3">
    <source>
        <dbReference type="ARBA" id="ARBA00023015"/>
    </source>
</evidence>
<comment type="caution">
    <text evidence="11">The sequence shown here is derived from an EMBL/GenBank/DDBJ whole genome shotgun (WGS) entry which is preliminary data.</text>
</comment>
<keyword evidence="7" id="KW-0694">RNA-binding</keyword>
<dbReference type="GO" id="GO:0005634">
    <property type="term" value="C:nucleus"/>
    <property type="evidence" value="ECO:0007669"/>
    <property type="project" value="TreeGrafter"/>
</dbReference>
<dbReference type="SUPFAM" id="SSF54928">
    <property type="entry name" value="RNA-binding domain, RBD"/>
    <property type="match status" value="1"/>
</dbReference>
<dbReference type="AlphaFoldDB" id="A0A1V6RZ58"/>
<dbReference type="Pfam" id="PF04082">
    <property type="entry name" value="Fungal_trans"/>
    <property type="match status" value="1"/>
</dbReference>
<keyword evidence="1" id="KW-0479">Metal-binding</keyword>
<keyword evidence="12" id="KW-1185">Reference proteome</keyword>
<dbReference type="PANTHER" id="PTHR31944:SF131">
    <property type="entry name" value="HEME-RESPONSIVE ZINC FINGER TRANSCRIPTION FACTOR HAP1"/>
    <property type="match status" value="1"/>
</dbReference>
<feature type="domain" description="RRM" evidence="10">
    <location>
        <begin position="960"/>
        <end position="1037"/>
    </location>
</feature>
<name>A0A1V6RZ58_9EURO</name>
<dbReference type="SMART" id="SM00360">
    <property type="entry name" value="RRM"/>
    <property type="match status" value="2"/>
</dbReference>
<evidence type="ECO:0008006" key="13">
    <source>
        <dbReference type="Google" id="ProtNLM"/>
    </source>
</evidence>
<dbReference type="Proteomes" id="UP000191518">
    <property type="component" value="Unassembled WGS sequence"/>
</dbReference>
<dbReference type="SMART" id="SM00066">
    <property type="entry name" value="GAL4"/>
    <property type="match status" value="1"/>
</dbReference>
<evidence type="ECO:0000256" key="6">
    <source>
        <dbReference type="ARBA" id="ARBA00023242"/>
    </source>
</evidence>
<dbReference type="PROSITE" id="PS50048">
    <property type="entry name" value="ZN2_CY6_FUNGAL_2"/>
    <property type="match status" value="1"/>
</dbReference>
<proteinExistence type="predicted"/>
<dbReference type="CDD" id="cd12148">
    <property type="entry name" value="fungal_TF_MHR"/>
    <property type="match status" value="1"/>
</dbReference>
<dbReference type="GO" id="GO:0000978">
    <property type="term" value="F:RNA polymerase II cis-regulatory region sequence-specific DNA binding"/>
    <property type="evidence" value="ECO:0007669"/>
    <property type="project" value="TreeGrafter"/>
</dbReference>
<dbReference type="PROSITE" id="PS00463">
    <property type="entry name" value="ZN2_CY6_FUNGAL_1"/>
    <property type="match status" value="1"/>
</dbReference>
<feature type="domain" description="Zn(2)-C6 fungal-type" evidence="9">
    <location>
        <begin position="31"/>
        <end position="62"/>
    </location>
</feature>
<organism evidence="11 12">
    <name type="scientific">Penicillium vulpinum</name>
    <dbReference type="NCBI Taxonomy" id="29845"/>
    <lineage>
        <taxon>Eukaryota</taxon>
        <taxon>Fungi</taxon>
        <taxon>Dikarya</taxon>
        <taxon>Ascomycota</taxon>
        <taxon>Pezizomycotina</taxon>
        <taxon>Eurotiomycetes</taxon>
        <taxon>Eurotiomycetidae</taxon>
        <taxon>Eurotiales</taxon>
        <taxon>Aspergillaceae</taxon>
        <taxon>Penicillium</taxon>
    </lineage>
</organism>
<dbReference type="InterPro" id="IPR012677">
    <property type="entry name" value="Nucleotide-bd_a/b_plait_sf"/>
</dbReference>
<dbReference type="PANTHER" id="PTHR31944">
    <property type="entry name" value="HEME-RESPONSIVE ZINC FINGER TRANSCRIPTION FACTOR HAP1"/>
    <property type="match status" value="1"/>
</dbReference>
<evidence type="ECO:0000259" key="10">
    <source>
        <dbReference type="PROSITE" id="PS50102"/>
    </source>
</evidence>
<dbReference type="Pfam" id="PF00076">
    <property type="entry name" value="RRM_1"/>
    <property type="match status" value="2"/>
</dbReference>
<dbReference type="GO" id="GO:0006351">
    <property type="term" value="P:DNA-templated transcription"/>
    <property type="evidence" value="ECO:0007669"/>
    <property type="project" value="InterPro"/>
</dbReference>
<dbReference type="Gene3D" id="3.30.70.330">
    <property type="match status" value="2"/>
</dbReference>
<evidence type="ECO:0000259" key="9">
    <source>
        <dbReference type="PROSITE" id="PS50048"/>
    </source>
</evidence>
<dbReference type="GO" id="GO:0008270">
    <property type="term" value="F:zinc ion binding"/>
    <property type="evidence" value="ECO:0007669"/>
    <property type="project" value="InterPro"/>
</dbReference>
<dbReference type="SMART" id="SM00906">
    <property type="entry name" value="Fungal_trans"/>
    <property type="match status" value="1"/>
</dbReference>
<dbReference type="CDD" id="cd00590">
    <property type="entry name" value="RRM_SF"/>
    <property type="match status" value="1"/>
</dbReference>
<dbReference type="PROSITE" id="PS50102">
    <property type="entry name" value="RRM"/>
    <property type="match status" value="2"/>
</dbReference>
<keyword evidence="2" id="KW-0862">Zinc</keyword>
<reference evidence="12" key="1">
    <citation type="journal article" date="2017" name="Nat. Microbiol.">
        <title>Global analysis of biosynthetic gene clusters reveals vast potential of secondary metabolite production in Penicillium species.</title>
        <authorList>
            <person name="Nielsen J.C."/>
            <person name="Grijseels S."/>
            <person name="Prigent S."/>
            <person name="Ji B."/>
            <person name="Dainat J."/>
            <person name="Nielsen K.F."/>
            <person name="Frisvad J.C."/>
            <person name="Workman M."/>
            <person name="Nielsen J."/>
        </authorList>
    </citation>
    <scope>NUCLEOTIDE SEQUENCE [LARGE SCALE GENOMIC DNA]</scope>
    <source>
        <strain evidence="12">IBT 29486</strain>
    </source>
</reference>
<dbReference type="EMBL" id="MDYP01000015">
    <property type="protein sequence ID" value="OQE07045.1"/>
    <property type="molecule type" value="Genomic_DNA"/>
</dbReference>
<evidence type="ECO:0000256" key="4">
    <source>
        <dbReference type="ARBA" id="ARBA00023125"/>
    </source>
</evidence>
<dbReference type="SUPFAM" id="SSF57701">
    <property type="entry name" value="Zn2/Cys6 DNA-binding domain"/>
    <property type="match status" value="1"/>
</dbReference>